<organism evidence="2 3">
    <name type="scientific">Heliobacterium mobile</name>
    <name type="common">Heliobacillus mobilis</name>
    <dbReference type="NCBI Taxonomy" id="28064"/>
    <lineage>
        <taxon>Bacteria</taxon>
        <taxon>Bacillati</taxon>
        <taxon>Bacillota</taxon>
        <taxon>Clostridia</taxon>
        <taxon>Eubacteriales</taxon>
        <taxon>Heliobacteriaceae</taxon>
        <taxon>Heliobacterium</taxon>
    </lineage>
</organism>
<feature type="transmembrane region" description="Helical" evidence="1">
    <location>
        <begin position="6"/>
        <end position="33"/>
    </location>
</feature>
<name>A0A6I3SH60_HELMO</name>
<evidence type="ECO:0000256" key="1">
    <source>
        <dbReference type="SAM" id="Phobius"/>
    </source>
</evidence>
<proteinExistence type="predicted"/>
<feature type="transmembrane region" description="Helical" evidence="1">
    <location>
        <begin position="112"/>
        <end position="131"/>
    </location>
</feature>
<keyword evidence="1" id="KW-1133">Transmembrane helix</keyword>
<dbReference type="OrthoDB" id="2079278at2"/>
<keyword evidence="1" id="KW-0812">Transmembrane</keyword>
<gene>
    <name evidence="2" type="ORF">GJ688_04000</name>
</gene>
<dbReference type="EMBL" id="WNKU01000002">
    <property type="protein sequence ID" value="MTV48145.1"/>
    <property type="molecule type" value="Genomic_DNA"/>
</dbReference>
<feature type="transmembrane region" description="Helical" evidence="1">
    <location>
        <begin position="83"/>
        <end position="106"/>
    </location>
</feature>
<dbReference type="RefSeq" id="WP_155475221.1">
    <property type="nucleotide sequence ID" value="NZ_WNKU01000002.1"/>
</dbReference>
<evidence type="ECO:0000313" key="2">
    <source>
        <dbReference type="EMBL" id="MTV48145.1"/>
    </source>
</evidence>
<dbReference type="AlphaFoldDB" id="A0A6I3SH60"/>
<keyword evidence="1" id="KW-0472">Membrane</keyword>
<evidence type="ECO:0000313" key="3">
    <source>
        <dbReference type="Proteomes" id="UP000430670"/>
    </source>
</evidence>
<keyword evidence="3" id="KW-1185">Reference proteome</keyword>
<comment type="caution">
    <text evidence="2">The sequence shown here is derived from an EMBL/GenBank/DDBJ whole genome shotgun (WGS) entry which is preliminary data.</text>
</comment>
<accession>A0A6I3SH60</accession>
<sequence length="363" mass="41835">MFSPELFLALLWSVTGGLLTLLGSTGIFVSLVVQRRMERLQDILEEFLELPYQENRNLAGPMVNLVRKYQTHYLFPDRPGRTILFYLDFTLLLIGLIWVFVLYVALQQPISAAFWVQLALVAIIAGNFFIFRQLLQQTINPTGNPLFNPIIPPPHRLRSVSYLSRYVNVSVKSILQQARFALVITPEGEIRLKQELSFDDFFYLFHCPDVGCMAWGELRLTFPPDAITRKPVPLLRNIEIPLGCLCENSPISQNLRQKCTDALPPLVHAIMYVFPQGEKHPIQYDFELEREDDGYHSRPYPEMTVQSSILFQVIEGRLHILQGNPLLSPFKQYQDYFCWDGERYYCSNASGLPQQCTADPEVR</sequence>
<dbReference type="Proteomes" id="UP000430670">
    <property type="component" value="Unassembled WGS sequence"/>
</dbReference>
<reference evidence="2 3" key="1">
    <citation type="submission" date="2019-11" db="EMBL/GenBank/DDBJ databases">
        <title>Whole-genome sequence of a the green, strictly anaerobic photosynthetic bacterium Heliobacillus mobilis DSM 6151.</title>
        <authorList>
            <person name="Kyndt J.A."/>
            <person name="Meyer T.E."/>
        </authorList>
    </citation>
    <scope>NUCLEOTIDE SEQUENCE [LARGE SCALE GENOMIC DNA]</scope>
    <source>
        <strain evidence="2 3">DSM 6151</strain>
    </source>
</reference>
<protein>
    <submittedName>
        <fullName evidence="2">Uncharacterized protein</fullName>
    </submittedName>
</protein>